<evidence type="ECO:0000313" key="1">
    <source>
        <dbReference type="EMBL" id="QQC67849.1"/>
    </source>
</evidence>
<accession>A0A7T4TCD9</accession>
<gene>
    <name evidence="1" type="ORF">I6I06_28945</name>
</gene>
<name>A0A7T4TCD9_9BURK</name>
<keyword evidence="2" id="KW-1185">Reference proteome</keyword>
<protein>
    <submittedName>
        <fullName evidence="1">Uncharacterized protein</fullName>
    </submittedName>
</protein>
<dbReference type="Proteomes" id="UP000595610">
    <property type="component" value="Plasmid unnamed"/>
</dbReference>
<dbReference type="EMBL" id="CP066077">
    <property type="protein sequence ID" value="QQC67849.1"/>
    <property type="molecule type" value="Genomic_DNA"/>
</dbReference>
<keyword evidence="1" id="KW-0614">Plasmid</keyword>
<dbReference type="AlphaFoldDB" id="A0A7T4TCD9"/>
<evidence type="ECO:0000313" key="2">
    <source>
        <dbReference type="Proteomes" id="UP000595610"/>
    </source>
</evidence>
<sequence>MERLESFGLPPMFEASMMPEAGARFVSECPKGIDRETLLRLASDRGFMPTWKRLEHLGPGVFGLGLTIDGCGVPLMVRMTAGEQQEGVVCTAAEQLSLF</sequence>
<reference evidence="1 2" key="1">
    <citation type="submission" date="2020-12" db="EMBL/GenBank/DDBJ databases">
        <title>FDA dAtabase for Regulatory Grade micrObial Sequences (FDA-ARGOS): Supporting development and validation of Infectious Disease Dx tests.</title>
        <authorList>
            <person name="Nelson B."/>
            <person name="Plummer A."/>
            <person name="Tallon L."/>
            <person name="Sadzewicz L."/>
            <person name="Zhao X."/>
            <person name="Boylan J."/>
            <person name="Ott S."/>
            <person name="Bowen H."/>
            <person name="Vavikolanu K."/>
            <person name="Mehta A."/>
            <person name="Aluvathingal J."/>
            <person name="Nadendla S."/>
            <person name="Myers T."/>
            <person name="Yan Y."/>
            <person name="Sichtig H."/>
        </authorList>
    </citation>
    <scope>NUCLEOTIDE SEQUENCE [LARGE SCALE GENOMIC DNA]</scope>
    <source>
        <strain evidence="1 2">FDAARGOS_1049</strain>
        <plasmid evidence="1 2">unnamed</plasmid>
    </source>
</reference>
<proteinExistence type="predicted"/>
<dbReference type="RefSeq" id="WP_042329693.1">
    <property type="nucleotide sequence ID" value="NZ_CP066077.1"/>
</dbReference>
<geneLocation type="plasmid" evidence="1 2">
    <name>unnamed</name>
</geneLocation>
<dbReference type="KEGG" id="pgis:I6I06_28945"/>
<organism evidence="1 2">
    <name type="scientific">Paraburkholderia ginsengisoli</name>
    <dbReference type="NCBI Taxonomy" id="311231"/>
    <lineage>
        <taxon>Bacteria</taxon>
        <taxon>Pseudomonadati</taxon>
        <taxon>Pseudomonadota</taxon>
        <taxon>Betaproteobacteria</taxon>
        <taxon>Burkholderiales</taxon>
        <taxon>Burkholderiaceae</taxon>
        <taxon>Paraburkholderia</taxon>
    </lineage>
</organism>